<dbReference type="GO" id="GO:0005576">
    <property type="term" value="C:extracellular region"/>
    <property type="evidence" value="ECO:0007669"/>
    <property type="project" value="UniProtKB-SubCell"/>
</dbReference>
<accession>A0A9W9EW60</accession>
<keyword evidence="10" id="KW-0732">Signal</keyword>
<dbReference type="AlphaFoldDB" id="A0A9W9EW60"/>
<dbReference type="InterPro" id="IPR002241">
    <property type="entry name" value="Glyco_hydro_27"/>
</dbReference>
<feature type="non-terminal residue" evidence="11">
    <location>
        <position position="1"/>
    </location>
</feature>
<dbReference type="CDD" id="cd14792">
    <property type="entry name" value="GH27"/>
    <property type="match status" value="1"/>
</dbReference>
<dbReference type="GeneID" id="81359174"/>
<dbReference type="InterPro" id="IPR000111">
    <property type="entry name" value="Glyco_hydro_27/36_CS"/>
</dbReference>
<dbReference type="EC" id="3.2.1.22" evidence="9"/>
<keyword evidence="8 9" id="KW-0326">Glycosidase</keyword>
<dbReference type="RefSeq" id="XP_056471001.1">
    <property type="nucleotide sequence ID" value="XM_056620195.1"/>
</dbReference>
<keyword evidence="9" id="KW-1015">Disulfide bond</keyword>
<dbReference type="PRINTS" id="PR00740">
    <property type="entry name" value="GLHYDRLASE27"/>
</dbReference>
<dbReference type="Gene3D" id="2.60.40.1180">
    <property type="entry name" value="Golgi alpha-mannosidase II"/>
    <property type="match status" value="1"/>
</dbReference>
<gene>
    <name evidence="11" type="ORF">N7532_007703</name>
</gene>
<evidence type="ECO:0000256" key="4">
    <source>
        <dbReference type="ARBA" id="ARBA00009743"/>
    </source>
</evidence>
<feature type="chain" id="PRO_5040742694" description="Alpha-galactosidase" evidence="10">
    <location>
        <begin position="18"/>
        <end position="359"/>
    </location>
</feature>
<dbReference type="Gene3D" id="3.20.20.70">
    <property type="entry name" value="Aldolase class I"/>
    <property type="match status" value="2"/>
</dbReference>
<evidence type="ECO:0000256" key="9">
    <source>
        <dbReference type="RuleBase" id="RU361168"/>
    </source>
</evidence>
<dbReference type="PANTHER" id="PTHR11452:SF61">
    <property type="entry name" value="ALPHA-GALACTOSIDASE B-RELATED"/>
    <property type="match status" value="1"/>
</dbReference>
<keyword evidence="6 9" id="KW-0378">Hydrolase</keyword>
<dbReference type="Proteomes" id="UP001149074">
    <property type="component" value="Unassembled WGS sequence"/>
</dbReference>
<evidence type="ECO:0000256" key="1">
    <source>
        <dbReference type="ARBA" id="ARBA00001255"/>
    </source>
</evidence>
<comment type="caution">
    <text evidence="11">The sequence shown here is derived from an EMBL/GenBank/DDBJ whole genome shotgun (WGS) entry which is preliminary data.</text>
</comment>
<comment type="function">
    <text evidence="2">Hydrolyzes a variety of simple alpha-D-galactoside as well as more complex molecules such as oligosaccharides and polysaccharides.</text>
</comment>
<evidence type="ECO:0000256" key="8">
    <source>
        <dbReference type="ARBA" id="ARBA00023295"/>
    </source>
</evidence>
<evidence type="ECO:0000313" key="12">
    <source>
        <dbReference type="Proteomes" id="UP001149074"/>
    </source>
</evidence>
<dbReference type="InterPro" id="IPR013785">
    <property type="entry name" value="Aldolase_TIM"/>
</dbReference>
<name>A0A9W9EW60_9EURO</name>
<dbReference type="InterPro" id="IPR013780">
    <property type="entry name" value="Glyco_hydro_b"/>
</dbReference>
<comment type="catalytic activity">
    <reaction evidence="1 9">
        <text>Hydrolysis of terminal, non-reducing alpha-D-galactose residues in alpha-D-galactosides, including galactose oligosaccharides, galactomannans and galactolipids.</text>
        <dbReference type="EC" id="3.2.1.22"/>
    </reaction>
</comment>
<dbReference type="OrthoDB" id="5795902at2759"/>
<dbReference type="PROSITE" id="PS00512">
    <property type="entry name" value="ALPHA_GALACTOSIDASE"/>
    <property type="match status" value="1"/>
</dbReference>
<evidence type="ECO:0000256" key="6">
    <source>
        <dbReference type="ARBA" id="ARBA00022801"/>
    </source>
</evidence>
<reference evidence="11" key="1">
    <citation type="submission" date="2022-11" db="EMBL/GenBank/DDBJ databases">
        <authorList>
            <person name="Petersen C."/>
        </authorList>
    </citation>
    <scope>NUCLEOTIDE SEQUENCE</scope>
    <source>
        <strain evidence="11">IBT 30761</strain>
    </source>
</reference>
<evidence type="ECO:0000313" key="11">
    <source>
        <dbReference type="EMBL" id="KAJ5089019.1"/>
    </source>
</evidence>
<dbReference type="EMBL" id="JAPQKI010000009">
    <property type="protein sequence ID" value="KAJ5089019.1"/>
    <property type="molecule type" value="Genomic_DNA"/>
</dbReference>
<comment type="subcellular location">
    <subcellularLocation>
        <location evidence="3">Secreted</location>
    </subcellularLocation>
</comment>
<evidence type="ECO:0000256" key="7">
    <source>
        <dbReference type="ARBA" id="ARBA00023180"/>
    </source>
</evidence>
<evidence type="ECO:0000256" key="10">
    <source>
        <dbReference type="SAM" id="SignalP"/>
    </source>
</evidence>
<evidence type="ECO:0000256" key="3">
    <source>
        <dbReference type="ARBA" id="ARBA00004613"/>
    </source>
</evidence>
<feature type="signal peptide" evidence="10">
    <location>
        <begin position="1"/>
        <end position="17"/>
    </location>
</feature>
<organism evidence="11 12">
    <name type="scientific">Penicillium argentinense</name>
    <dbReference type="NCBI Taxonomy" id="1131581"/>
    <lineage>
        <taxon>Eukaryota</taxon>
        <taxon>Fungi</taxon>
        <taxon>Dikarya</taxon>
        <taxon>Ascomycota</taxon>
        <taxon>Pezizomycotina</taxon>
        <taxon>Eurotiomycetes</taxon>
        <taxon>Eurotiomycetidae</taxon>
        <taxon>Eurotiales</taxon>
        <taxon>Aspergillaceae</taxon>
        <taxon>Penicillium</taxon>
    </lineage>
</organism>
<keyword evidence="5" id="KW-0964">Secreted</keyword>
<keyword evidence="7" id="KW-0325">Glycoprotein</keyword>
<dbReference type="GO" id="GO:0005975">
    <property type="term" value="P:carbohydrate metabolic process"/>
    <property type="evidence" value="ECO:0007669"/>
    <property type="project" value="InterPro"/>
</dbReference>
<dbReference type="Pfam" id="PF16499">
    <property type="entry name" value="Melibiase_2"/>
    <property type="match status" value="2"/>
</dbReference>
<comment type="similarity">
    <text evidence="4 9">Belongs to the glycosyl hydrolase 27 family.</text>
</comment>
<evidence type="ECO:0000256" key="2">
    <source>
        <dbReference type="ARBA" id="ARBA00003969"/>
    </source>
</evidence>
<dbReference type="SUPFAM" id="SSF51011">
    <property type="entry name" value="Glycosyl hydrolase domain"/>
    <property type="match status" value="1"/>
</dbReference>
<evidence type="ECO:0000256" key="5">
    <source>
        <dbReference type="ARBA" id="ARBA00022525"/>
    </source>
</evidence>
<dbReference type="PANTHER" id="PTHR11452">
    <property type="entry name" value="ALPHA-GALACTOSIDASE/ALPHA-N-ACETYLGALACTOSAMINIDASE"/>
    <property type="match status" value="1"/>
</dbReference>
<dbReference type="GO" id="GO:0004557">
    <property type="term" value="F:alpha-galactosidase activity"/>
    <property type="evidence" value="ECO:0007669"/>
    <property type="project" value="UniProtKB-EC"/>
</dbReference>
<dbReference type="SUPFAM" id="SSF51445">
    <property type="entry name" value="(Trans)glycosidases"/>
    <property type="match status" value="1"/>
</dbReference>
<dbReference type="InterPro" id="IPR017853">
    <property type="entry name" value="GH"/>
</dbReference>
<proteinExistence type="inferred from homology"/>
<keyword evidence="12" id="KW-1185">Reference proteome</keyword>
<reference evidence="11" key="2">
    <citation type="journal article" date="2023" name="IMA Fungus">
        <title>Comparative genomic study of the Penicillium genus elucidates a diverse pangenome and 15 lateral gene transfer events.</title>
        <authorList>
            <person name="Petersen C."/>
            <person name="Sorensen T."/>
            <person name="Nielsen M.R."/>
            <person name="Sondergaard T.E."/>
            <person name="Sorensen J.L."/>
            <person name="Fitzpatrick D.A."/>
            <person name="Frisvad J.C."/>
            <person name="Nielsen K.L."/>
        </authorList>
    </citation>
    <scope>NUCLEOTIDE SEQUENCE</scope>
    <source>
        <strain evidence="11">IBT 30761</strain>
    </source>
</reference>
<sequence>MLTLLIVTLALLPAVNALVREDGVGRLPALGWNAWNAFGCDVDSQKIMSAANQMVSLGLKDLGYEYVSIDDCWSIKNTRNASITHIIPDPSKFPDGNSGVASQVHELGLKIGIYSSAGETTCAGYPASLGYEKVDAEVFAEWGIDYAAPEDYDWTKSKTYTRYMNMRDALLGVNRTIFYSLCDWGQADVNTWANGTANWARISEIANENTFKMNCVGFWGHPDSDMLELGNGNLTASENRAHFALWAIMRSPLIIEIVLNNISDSNLAILKSKQDPVIGRPAIRISGDTTPIGPLTLITPPSTGRDETASRTAVWNEIPELDSDSYQVIDGWTGKNLGCVKNQYTTSLSRHDVALLVVK</sequence>
<protein>
    <recommendedName>
        <fullName evidence="9">Alpha-galactosidase</fullName>
        <ecNumber evidence="9">3.2.1.22</ecNumber>
    </recommendedName>
    <alternativeName>
        <fullName evidence="9">Melibiase</fullName>
    </alternativeName>
</protein>